<dbReference type="GO" id="GO:0046872">
    <property type="term" value="F:metal ion binding"/>
    <property type="evidence" value="ECO:0007669"/>
    <property type="project" value="UniProtKB-KW"/>
</dbReference>
<feature type="compositionally biased region" description="Polar residues" evidence="13">
    <location>
        <begin position="422"/>
        <end position="441"/>
    </location>
</feature>
<keyword evidence="12" id="KW-0539">Nucleus</keyword>
<name>A0A0C3CIH0_HEBCY</name>
<evidence type="ECO:0000256" key="11">
    <source>
        <dbReference type="ARBA" id="ARBA00023211"/>
    </source>
</evidence>
<dbReference type="InterPro" id="IPR004843">
    <property type="entry name" value="Calcineurin-like_PHP"/>
</dbReference>
<dbReference type="PANTHER" id="PTHR12849:SF0">
    <property type="entry name" value="LARIAT DEBRANCHING ENZYME"/>
    <property type="match status" value="1"/>
</dbReference>
<evidence type="ECO:0000259" key="14">
    <source>
        <dbReference type="SMART" id="SM01124"/>
    </source>
</evidence>
<dbReference type="GO" id="GO:0000398">
    <property type="term" value="P:mRNA splicing, via spliceosome"/>
    <property type="evidence" value="ECO:0007669"/>
    <property type="project" value="TreeGrafter"/>
</dbReference>
<dbReference type="CDD" id="cd00844">
    <property type="entry name" value="MPP_Dbr1_N"/>
    <property type="match status" value="1"/>
</dbReference>
<dbReference type="HOGENOM" id="CLU_005893_1_0_1"/>
<feature type="region of interest" description="Disordered" evidence="13">
    <location>
        <begin position="390"/>
        <end position="441"/>
    </location>
</feature>
<comment type="cofactor">
    <cofactor evidence="2">
        <name>Zn(2+)</name>
        <dbReference type="ChEBI" id="CHEBI:29105"/>
    </cofactor>
</comment>
<keyword evidence="11" id="KW-0464">Manganese</keyword>
<evidence type="ECO:0000256" key="12">
    <source>
        <dbReference type="ARBA" id="ARBA00023242"/>
    </source>
</evidence>
<evidence type="ECO:0000256" key="4">
    <source>
        <dbReference type="ARBA" id="ARBA00004123"/>
    </source>
</evidence>
<feature type="domain" description="Lariat debranching enzyme C-terminal" evidence="14">
    <location>
        <begin position="269"/>
        <end position="424"/>
    </location>
</feature>
<reference evidence="15 16" key="1">
    <citation type="submission" date="2014-04" db="EMBL/GenBank/DDBJ databases">
        <authorList>
            <consortium name="DOE Joint Genome Institute"/>
            <person name="Kuo A."/>
            <person name="Gay G."/>
            <person name="Dore J."/>
            <person name="Kohler A."/>
            <person name="Nagy L.G."/>
            <person name="Floudas D."/>
            <person name="Copeland A."/>
            <person name="Barry K.W."/>
            <person name="Cichocki N."/>
            <person name="Veneault-Fourrey C."/>
            <person name="LaButti K."/>
            <person name="Lindquist E.A."/>
            <person name="Lipzen A."/>
            <person name="Lundell T."/>
            <person name="Morin E."/>
            <person name="Murat C."/>
            <person name="Sun H."/>
            <person name="Tunlid A."/>
            <person name="Henrissat B."/>
            <person name="Grigoriev I.V."/>
            <person name="Hibbett D.S."/>
            <person name="Martin F."/>
            <person name="Nordberg H.P."/>
            <person name="Cantor M.N."/>
            <person name="Hua S.X."/>
        </authorList>
    </citation>
    <scope>NUCLEOTIDE SEQUENCE [LARGE SCALE GENOMIC DNA]</scope>
    <source>
        <strain evidence="16">h7</strain>
    </source>
</reference>
<organism evidence="15 16">
    <name type="scientific">Hebeloma cylindrosporum</name>
    <dbReference type="NCBI Taxonomy" id="76867"/>
    <lineage>
        <taxon>Eukaryota</taxon>
        <taxon>Fungi</taxon>
        <taxon>Dikarya</taxon>
        <taxon>Basidiomycota</taxon>
        <taxon>Agaricomycotina</taxon>
        <taxon>Agaricomycetes</taxon>
        <taxon>Agaricomycetidae</taxon>
        <taxon>Agaricales</taxon>
        <taxon>Agaricineae</taxon>
        <taxon>Hymenogastraceae</taxon>
        <taxon>Hebeloma</taxon>
    </lineage>
</organism>
<reference evidence="16" key="2">
    <citation type="submission" date="2015-01" db="EMBL/GenBank/DDBJ databases">
        <title>Evolutionary Origins and Diversification of the Mycorrhizal Mutualists.</title>
        <authorList>
            <consortium name="DOE Joint Genome Institute"/>
            <consortium name="Mycorrhizal Genomics Consortium"/>
            <person name="Kohler A."/>
            <person name="Kuo A."/>
            <person name="Nagy L.G."/>
            <person name="Floudas D."/>
            <person name="Copeland A."/>
            <person name="Barry K.W."/>
            <person name="Cichocki N."/>
            <person name="Veneault-Fourrey C."/>
            <person name="LaButti K."/>
            <person name="Lindquist E.A."/>
            <person name="Lipzen A."/>
            <person name="Lundell T."/>
            <person name="Morin E."/>
            <person name="Murat C."/>
            <person name="Riley R."/>
            <person name="Ohm R."/>
            <person name="Sun H."/>
            <person name="Tunlid A."/>
            <person name="Henrissat B."/>
            <person name="Grigoriev I.V."/>
            <person name="Hibbett D.S."/>
            <person name="Martin F."/>
        </authorList>
    </citation>
    <scope>NUCLEOTIDE SEQUENCE [LARGE SCALE GENOMIC DNA]</scope>
    <source>
        <strain evidence="16">h7</strain>
    </source>
</reference>
<comment type="similarity">
    <text evidence="5">Belongs to the lariat debranching enzyme family.</text>
</comment>
<dbReference type="Pfam" id="PF00149">
    <property type="entry name" value="Metallophos"/>
    <property type="match status" value="1"/>
</dbReference>
<dbReference type="SUPFAM" id="SSF56300">
    <property type="entry name" value="Metallo-dependent phosphatases"/>
    <property type="match status" value="1"/>
</dbReference>
<proteinExistence type="inferred from homology"/>
<evidence type="ECO:0000256" key="9">
    <source>
        <dbReference type="ARBA" id="ARBA00022833"/>
    </source>
</evidence>
<keyword evidence="8" id="KW-0378">Hydrolase</keyword>
<dbReference type="GO" id="GO:0005634">
    <property type="term" value="C:nucleus"/>
    <property type="evidence" value="ECO:0007669"/>
    <property type="project" value="UniProtKB-SubCell"/>
</dbReference>
<keyword evidence="6" id="KW-0507">mRNA processing</keyword>
<evidence type="ECO:0000256" key="2">
    <source>
        <dbReference type="ARBA" id="ARBA00001947"/>
    </source>
</evidence>
<dbReference type="InterPro" id="IPR007708">
    <property type="entry name" value="DBR1_C"/>
</dbReference>
<keyword evidence="9" id="KW-0862">Zinc</keyword>
<evidence type="ECO:0000313" key="16">
    <source>
        <dbReference type="Proteomes" id="UP000053424"/>
    </source>
</evidence>
<dbReference type="GO" id="GO:0008419">
    <property type="term" value="F:RNA lariat debranching enzyme activity"/>
    <property type="evidence" value="ECO:0007669"/>
    <property type="project" value="UniProtKB-ARBA"/>
</dbReference>
<evidence type="ECO:0000256" key="6">
    <source>
        <dbReference type="ARBA" id="ARBA00022664"/>
    </source>
</evidence>
<dbReference type="Proteomes" id="UP000053424">
    <property type="component" value="Unassembled WGS sequence"/>
</dbReference>
<dbReference type="PANTHER" id="PTHR12849">
    <property type="entry name" value="RNA LARIAT DEBRANCHING ENZYME"/>
    <property type="match status" value="1"/>
</dbReference>
<sequence length="441" mass="49292">MYGISLGKISLQSDFGLKIAIGPANRGKMIAVEGCCHGELDAIYSQIHELEMRNNYTVDALLICGDFEALRNHQDLECMSAPKKYKKMGDFHKYYTGEKIAPILTIVIGGNHEASNYMWELYYGGWLAPNIYFMGHAGSIRLNGIPIAGASGIFKANNFQLGAIYHIREYCVRKLSLLSSNRIFLSHDWPQYIEKYGDVQDLLTRKNSFRESAENGTLGSPPLMELLKTLKPQWWFSAHMHTHFTATVTHESVRVHPAAHDEIDADADAPPPLPRPSETKFLALDQCRPEAHFLEVIDMEIQPSDQPLPSTSGLPGPSPLLSYDPEWLAITRAFHSYLSLTRQQSNFPEEAEARALVAQAAKWVEENVKTNEQGEIPVADHQTFVMTAPGPGSQEPGAKVQQPPWYGNPQTDAFCRMLDIPNNFNPPQTVTPNSSSTDDHR</sequence>
<protein>
    <recommendedName>
        <fullName evidence="14">Lariat debranching enzyme C-terminal domain-containing protein</fullName>
    </recommendedName>
</protein>
<evidence type="ECO:0000313" key="15">
    <source>
        <dbReference type="EMBL" id="KIM43939.1"/>
    </source>
</evidence>
<keyword evidence="7" id="KW-0479">Metal-binding</keyword>
<dbReference type="OrthoDB" id="407609at2759"/>
<evidence type="ECO:0000256" key="13">
    <source>
        <dbReference type="SAM" id="MobiDB-lite"/>
    </source>
</evidence>
<dbReference type="InterPro" id="IPR041816">
    <property type="entry name" value="Dbr1_N"/>
</dbReference>
<keyword evidence="10" id="KW-0408">Iron</keyword>
<gene>
    <name evidence="15" type="ORF">M413DRAFT_9238</name>
</gene>
<keyword evidence="16" id="KW-1185">Reference proteome</keyword>
<dbReference type="AlphaFoldDB" id="A0A0C3CIH0"/>
<evidence type="ECO:0000256" key="5">
    <source>
        <dbReference type="ARBA" id="ARBA00006045"/>
    </source>
</evidence>
<evidence type="ECO:0000256" key="10">
    <source>
        <dbReference type="ARBA" id="ARBA00023004"/>
    </source>
</evidence>
<dbReference type="InterPro" id="IPR029052">
    <property type="entry name" value="Metallo-depent_PP-like"/>
</dbReference>
<evidence type="ECO:0000256" key="7">
    <source>
        <dbReference type="ARBA" id="ARBA00022723"/>
    </source>
</evidence>
<dbReference type="EMBL" id="KN831774">
    <property type="protein sequence ID" value="KIM43939.1"/>
    <property type="molecule type" value="Genomic_DNA"/>
</dbReference>
<comment type="subcellular location">
    <subcellularLocation>
        <location evidence="4">Nucleus</location>
    </subcellularLocation>
</comment>
<dbReference type="SMART" id="SM01124">
    <property type="entry name" value="DBR1"/>
    <property type="match status" value="1"/>
</dbReference>
<comment type="cofactor">
    <cofactor evidence="3">
        <name>Fe(2+)</name>
        <dbReference type="ChEBI" id="CHEBI:29033"/>
    </cofactor>
</comment>
<evidence type="ECO:0000256" key="1">
    <source>
        <dbReference type="ARBA" id="ARBA00001936"/>
    </source>
</evidence>
<evidence type="ECO:0000256" key="3">
    <source>
        <dbReference type="ARBA" id="ARBA00001954"/>
    </source>
</evidence>
<dbReference type="STRING" id="686832.A0A0C3CIH0"/>
<comment type="cofactor">
    <cofactor evidence="1">
        <name>Mn(2+)</name>
        <dbReference type="ChEBI" id="CHEBI:29035"/>
    </cofactor>
</comment>
<evidence type="ECO:0000256" key="8">
    <source>
        <dbReference type="ARBA" id="ARBA00022801"/>
    </source>
</evidence>
<dbReference type="Pfam" id="PF05011">
    <property type="entry name" value="DBR1"/>
    <property type="match status" value="1"/>
</dbReference>
<accession>A0A0C3CIH0</accession>